<proteinExistence type="predicted"/>
<feature type="region of interest" description="Disordered" evidence="1">
    <location>
        <begin position="72"/>
        <end position="98"/>
    </location>
</feature>
<dbReference type="AlphaFoldDB" id="A0A8H5BLU6"/>
<gene>
    <name evidence="2" type="ORF">D9619_009723</name>
</gene>
<evidence type="ECO:0000256" key="1">
    <source>
        <dbReference type="SAM" id="MobiDB-lite"/>
    </source>
</evidence>
<organism evidence="2 3">
    <name type="scientific">Psilocybe cf. subviscida</name>
    <dbReference type="NCBI Taxonomy" id="2480587"/>
    <lineage>
        <taxon>Eukaryota</taxon>
        <taxon>Fungi</taxon>
        <taxon>Dikarya</taxon>
        <taxon>Basidiomycota</taxon>
        <taxon>Agaricomycotina</taxon>
        <taxon>Agaricomycetes</taxon>
        <taxon>Agaricomycetidae</taxon>
        <taxon>Agaricales</taxon>
        <taxon>Agaricineae</taxon>
        <taxon>Strophariaceae</taxon>
        <taxon>Psilocybe</taxon>
    </lineage>
</organism>
<comment type="caution">
    <text evidence="2">The sequence shown here is derived from an EMBL/GenBank/DDBJ whole genome shotgun (WGS) entry which is preliminary data.</text>
</comment>
<sequence>MSPTDRIVHCEEDSYRLPEGFRRIGYDGDSKRYTFRDNQGDIYQGEPGVLYGKMTPLVPSNSAFEAVRPQAFEDETRPTRRSTAPSAMTDVPTTFQDILPPELITTSSLSANPSYAVKRSASPKSSSAFVASVRKSALPKMQGVVHGLRRSVTSMRRSKMRGVSRLPDDVPEDGDDMERLTKKSEVKDALSAS</sequence>
<protein>
    <recommendedName>
        <fullName evidence="4">Carbohydrate-binding module family 50 protein</fullName>
    </recommendedName>
</protein>
<dbReference type="EMBL" id="JAACJJ010000015">
    <property type="protein sequence ID" value="KAF5325494.1"/>
    <property type="molecule type" value="Genomic_DNA"/>
</dbReference>
<evidence type="ECO:0008006" key="4">
    <source>
        <dbReference type="Google" id="ProtNLM"/>
    </source>
</evidence>
<evidence type="ECO:0000313" key="2">
    <source>
        <dbReference type="EMBL" id="KAF5325494.1"/>
    </source>
</evidence>
<accession>A0A8H5BLU6</accession>
<feature type="compositionally biased region" description="Basic and acidic residues" evidence="1">
    <location>
        <begin position="177"/>
        <end position="193"/>
    </location>
</feature>
<evidence type="ECO:0000313" key="3">
    <source>
        <dbReference type="Proteomes" id="UP000567179"/>
    </source>
</evidence>
<dbReference type="Proteomes" id="UP000567179">
    <property type="component" value="Unassembled WGS sequence"/>
</dbReference>
<name>A0A8H5BLU6_9AGAR</name>
<feature type="region of interest" description="Disordered" evidence="1">
    <location>
        <begin position="152"/>
        <end position="193"/>
    </location>
</feature>
<feature type="compositionally biased region" description="Polar residues" evidence="1">
    <location>
        <begin position="81"/>
        <end position="96"/>
    </location>
</feature>
<reference evidence="2 3" key="1">
    <citation type="journal article" date="2020" name="ISME J.">
        <title>Uncovering the hidden diversity of litter-decomposition mechanisms in mushroom-forming fungi.</title>
        <authorList>
            <person name="Floudas D."/>
            <person name="Bentzer J."/>
            <person name="Ahren D."/>
            <person name="Johansson T."/>
            <person name="Persson P."/>
            <person name="Tunlid A."/>
        </authorList>
    </citation>
    <scope>NUCLEOTIDE SEQUENCE [LARGE SCALE GENOMIC DNA]</scope>
    <source>
        <strain evidence="2 3">CBS 101986</strain>
    </source>
</reference>
<keyword evidence="3" id="KW-1185">Reference proteome</keyword>